<keyword evidence="2" id="KW-1185">Reference proteome</keyword>
<accession>A0AAD5ID90</accession>
<reference evidence="1" key="2">
    <citation type="submission" date="2023-02" db="EMBL/GenBank/DDBJ databases">
        <authorList>
            <person name="Swenson N.G."/>
            <person name="Wegrzyn J.L."/>
            <person name="Mcevoy S.L."/>
        </authorList>
    </citation>
    <scope>NUCLEOTIDE SEQUENCE</scope>
    <source>
        <strain evidence="1">91603</strain>
        <tissue evidence="1">Leaf</tissue>
    </source>
</reference>
<dbReference type="Proteomes" id="UP001064489">
    <property type="component" value="Chromosome 2"/>
</dbReference>
<organism evidence="1 2">
    <name type="scientific">Acer negundo</name>
    <name type="common">Box elder</name>
    <dbReference type="NCBI Taxonomy" id="4023"/>
    <lineage>
        <taxon>Eukaryota</taxon>
        <taxon>Viridiplantae</taxon>
        <taxon>Streptophyta</taxon>
        <taxon>Embryophyta</taxon>
        <taxon>Tracheophyta</taxon>
        <taxon>Spermatophyta</taxon>
        <taxon>Magnoliopsida</taxon>
        <taxon>eudicotyledons</taxon>
        <taxon>Gunneridae</taxon>
        <taxon>Pentapetalae</taxon>
        <taxon>rosids</taxon>
        <taxon>malvids</taxon>
        <taxon>Sapindales</taxon>
        <taxon>Sapindaceae</taxon>
        <taxon>Hippocastanoideae</taxon>
        <taxon>Acereae</taxon>
        <taxon>Acer</taxon>
    </lineage>
</organism>
<comment type="caution">
    <text evidence="1">The sequence shown here is derived from an EMBL/GenBank/DDBJ whole genome shotgun (WGS) entry which is preliminary data.</text>
</comment>
<dbReference type="EMBL" id="JAJSOW010000106">
    <property type="protein sequence ID" value="KAI9160201.1"/>
    <property type="molecule type" value="Genomic_DNA"/>
</dbReference>
<evidence type="ECO:0000313" key="2">
    <source>
        <dbReference type="Proteomes" id="UP001064489"/>
    </source>
</evidence>
<gene>
    <name evidence="1" type="ORF">LWI28_006089</name>
</gene>
<reference evidence="1" key="1">
    <citation type="journal article" date="2022" name="Plant J.">
        <title>Strategies of tolerance reflected in two North American maple genomes.</title>
        <authorList>
            <person name="McEvoy S.L."/>
            <person name="Sezen U.U."/>
            <person name="Trouern-Trend A."/>
            <person name="McMahon S.M."/>
            <person name="Schaberg P.G."/>
            <person name="Yang J."/>
            <person name="Wegrzyn J.L."/>
            <person name="Swenson N.G."/>
        </authorList>
    </citation>
    <scope>NUCLEOTIDE SEQUENCE</scope>
    <source>
        <strain evidence="1">91603</strain>
    </source>
</reference>
<evidence type="ECO:0000313" key="1">
    <source>
        <dbReference type="EMBL" id="KAI9160201.1"/>
    </source>
</evidence>
<sequence>MGNLLEIEKKYEVKRAGFLKMKKEKSEVDERLQIALGTIKSQKVDFSKAFALYWKISEEFFKDQTNKFDCVVEEVKTIRRCAYLDFDFSTFDSELKKAMNACGKAFPDQWRIFGLSPRRLCFQMMNQWLCLLMIRVSVLLHPSLKSLTDPLVAEKTRILRNFIRV</sequence>
<dbReference type="AlphaFoldDB" id="A0AAD5ID90"/>
<proteinExistence type="predicted"/>
<name>A0AAD5ID90_ACENE</name>
<protein>
    <submittedName>
        <fullName evidence="1">Uncharacterized protein</fullName>
    </submittedName>
</protein>